<evidence type="ECO:0000256" key="2">
    <source>
        <dbReference type="ARBA" id="ARBA00022723"/>
    </source>
</evidence>
<keyword evidence="3" id="KW-0847">Vitamin C</keyword>
<dbReference type="Proteomes" id="UP001596422">
    <property type="component" value="Unassembled WGS sequence"/>
</dbReference>
<dbReference type="InterPro" id="IPR006620">
    <property type="entry name" value="Pro_4_hyd_alph"/>
</dbReference>
<dbReference type="SMART" id="SM00702">
    <property type="entry name" value="P4Hc"/>
    <property type="match status" value="1"/>
</dbReference>
<feature type="domain" description="Fe2OG dioxygenase" evidence="7">
    <location>
        <begin position="108"/>
        <end position="207"/>
    </location>
</feature>
<reference evidence="9" key="1">
    <citation type="journal article" date="2019" name="Int. J. Syst. Evol. Microbiol.">
        <title>The Global Catalogue of Microorganisms (GCM) 10K type strain sequencing project: providing services to taxonomists for standard genome sequencing and annotation.</title>
        <authorList>
            <consortium name="The Broad Institute Genomics Platform"/>
            <consortium name="The Broad Institute Genome Sequencing Center for Infectious Disease"/>
            <person name="Wu L."/>
            <person name="Ma J."/>
        </authorList>
    </citation>
    <scope>NUCLEOTIDE SEQUENCE [LARGE SCALE GENOMIC DNA]</scope>
    <source>
        <strain evidence="9">NBRC 111756</strain>
    </source>
</reference>
<evidence type="ECO:0000313" key="8">
    <source>
        <dbReference type="EMBL" id="MFC6670254.1"/>
    </source>
</evidence>
<accession>A0ABW1ZYP9</accession>
<evidence type="ECO:0000313" key="9">
    <source>
        <dbReference type="Proteomes" id="UP001596422"/>
    </source>
</evidence>
<keyword evidence="5" id="KW-0560">Oxidoreductase</keyword>
<sequence length="219" mass="25404">MNTIYTPPVDTEALFDRIADALTTTGYCIYPQALPVTLTEALRDYLLRLDDEEFRRAGIGRDQEHQLNRSVRSDKIRWLTPANPREALYLEWMEALRLGINRRLMMGLFDYECHFARYPEGAFYRRHLDAFQGRTNRVLSTVFYLNPGWTEADGGELLIYADEQSREPVERVLPSYGTLVVFLSDRFPHEVLPAGRERLSLTGWYRINNSLGGQVDPPR</sequence>
<dbReference type="InterPro" id="IPR005123">
    <property type="entry name" value="Oxoglu/Fe-dep_dioxygenase_dom"/>
</dbReference>
<evidence type="ECO:0000256" key="6">
    <source>
        <dbReference type="ARBA" id="ARBA00023004"/>
    </source>
</evidence>
<proteinExistence type="predicted"/>
<gene>
    <name evidence="8" type="ORF">ACFQDL_09280</name>
</gene>
<evidence type="ECO:0000256" key="1">
    <source>
        <dbReference type="ARBA" id="ARBA00001961"/>
    </source>
</evidence>
<keyword evidence="2" id="KW-0479">Metal-binding</keyword>
<comment type="cofactor">
    <cofactor evidence="1">
        <name>L-ascorbate</name>
        <dbReference type="ChEBI" id="CHEBI:38290"/>
    </cofactor>
</comment>
<dbReference type="PROSITE" id="PS51471">
    <property type="entry name" value="FE2OG_OXY"/>
    <property type="match status" value="1"/>
</dbReference>
<protein>
    <submittedName>
        <fullName evidence="8">2OG-Fe(II) oxygenase</fullName>
    </submittedName>
</protein>
<dbReference type="EMBL" id="JBHSWE010000001">
    <property type="protein sequence ID" value="MFC6670254.1"/>
    <property type="molecule type" value="Genomic_DNA"/>
</dbReference>
<dbReference type="InterPro" id="IPR044862">
    <property type="entry name" value="Pro_4_hyd_alph_FE2OG_OXY"/>
</dbReference>
<dbReference type="PANTHER" id="PTHR12907:SF26">
    <property type="entry name" value="HIF PROLYL HYDROXYLASE, ISOFORM C"/>
    <property type="match status" value="1"/>
</dbReference>
<comment type="caution">
    <text evidence="8">The sequence shown here is derived from an EMBL/GenBank/DDBJ whole genome shotgun (WGS) entry which is preliminary data.</text>
</comment>
<evidence type="ECO:0000256" key="4">
    <source>
        <dbReference type="ARBA" id="ARBA00022964"/>
    </source>
</evidence>
<dbReference type="Pfam" id="PF13640">
    <property type="entry name" value="2OG-FeII_Oxy_3"/>
    <property type="match status" value="1"/>
</dbReference>
<dbReference type="Gene3D" id="2.60.120.620">
    <property type="entry name" value="q2cbj1_9rhob like domain"/>
    <property type="match status" value="1"/>
</dbReference>
<keyword evidence="6" id="KW-0408">Iron</keyword>
<organism evidence="8 9">
    <name type="scientific">Marinobacterium aestuariivivens</name>
    <dbReference type="NCBI Taxonomy" id="1698799"/>
    <lineage>
        <taxon>Bacteria</taxon>
        <taxon>Pseudomonadati</taxon>
        <taxon>Pseudomonadota</taxon>
        <taxon>Gammaproteobacteria</taxon>
        <taxon>Oceanospirillales</taxon>
        <taxon>Oceanospirillaceae</taxon>
        <taxon>Marinobacterium</taxon>
    </lineage>
</organism>
<dbReference type="InterPro" id="IPR051559">
    <property type="entry name" value="HIF_prolyl_hydroxylases"/>
</dbReference>
<dbReference type="PANTHER" id="PTHR12907">
    <property type="entry name" value="EGL NINE HOMOLOG-RELATED"/>
    <property type="match status" value="1"/>
</dbReference>
<dbReference type="RefSeq" id="WP_379908755.1">
    <property type="nucleotide sequence ID" value="NZ_JBHSWE010000001.1"/>
</dbReference>
<evidence type="ECO:0000256" key="3">
    <source>
        <dbReference type="ARBA" id="ARBA00022896"/>
    </source>
</evidence>
<evidence type="ECO:0000259" key="7">
    <source>
        <dbReference type="PROSITE" id="PS51471"/>
    </source>
</evidence>
<evidence type="ECO:0000256" key="5">
    <source>
        <dbReference type="ARBA" id="ARBA00023002"/>
    </source>
</evidence>
<name>A0ABW1ZYP9_9GAMM</name>
<keyword evidence="9" id="KW-1185">Reference proteome</keyword>
<keyword evidence="4" id="KW-0223">Dioxygenase</keyword>